<reference evidence="3" key="1">
    <citation type="submission" date="2014-07" db="EMBL/GenBank/DDBJ databases">
        <title>Genome sequencing of plant-pathogenic Streptomyces species.</title>
        <authorList>
            <person name="Harrison J."/>
            <person name="Sapp M."/>
            <person name="Thwaites R."/>
            <person name="Studholme D.J."/>
        </authorList>
    </citation>
    <scope>NUCLEOTIDE SEQUENCE [LARGE SCALE GENOMIC DNA]</scope>
    <source>
        <strain evidence="3">NCPPB 4445</strain>
    </source>
</reference>
<dbReference type="InterPro" id="IPR023214">
    <property type="entry name" value="HAD_sf"/>
</dbReference>
<dbReference type="InterPro" id="IPR050582">
    <property type="entry name" value="HAD-like_SerB"/>
</dbReference>
<gene>
    <name evidence="2" type="ORF">IQ63_19370</name>
</gene>
<dbReference type="EMBL" id="JPPY01000123">
    <property type="protein sequence ID" value="KND33559.1"/>
    <property type="molecule type" value="Genomic_DNA"/>
</dbReference>
<dbReference type="PANTHER" id="PTHR43344">
    <property type="entry name" value="PHOSPHOSERINE PHOSPHATASE"/>
    <property type="match status" value="1"/>
</dbReference>
<sequence>MKDTWNMLRLAVLDLDGTLVPGFAALAMTEALLDVPGADRAAARAAIAAIHSYQAREIDHEECARRFHAGYAATVRGVPPQALDRVGRLAWEQVGRELHPFVRDLIALLRARGLTVCLLSGSPHQAVRQAATDLGIAPDRAWGMTLATGTGPALGLRGAKRAVLRRLEAATPVDWAHSFALGDSASDIEVLALAGYPVAFEPDPQLRTAALANGWPMADRDTVLVETQRALTASADHG</sequence>
<comment type="caution">
    <text evidence="2">The sequence shown here is derived from an EMBL/GenBank/DDBJ whole genome shotgun (WGS) entry which is preliminary data.</text>
</comment>
<dbReference type="SUPFAM" id="SSF56784">
    <property type="entry name" value="HAD-like"/>
    <property type="match status" value="1"/>
</dbReference>
<evidence type="ECO:0008006" key="4">
    <source>
        <dbReference type="Google" id="ProtNLM"/>
    </source>
</evidence>
<dbReference type="InterPro" id="IPR036412">
    <property type="entry name" value="HAD-like_sf"/>
</dbReference>
<evidence type="ECO:0000313" key="2">
    <source>
        <dbReference type="EMBL" id="KND33559.1"/>
    </source>
</evidence>
<organism evidence="2 3">
    <name type="scientific">Streptomyces acidiscabies</name>
    <dbReference type="NCBI Taxonomy" id="42234"/>
    <lineage>
        <taxon>Bacteria</taxon>
        <taxon>Bacillati</taxon>
        <taxon>Actinomycetota</taxon>
        <taxon>Actinomycetes</taxon>
        <taxon>Kitasatosporales</taxon>
        <taxon>Streptomycetaceae</taxon>
        <taxon>Streptomyces</taxon>
    </lineage>
</organism>
<dbReference type="Pfam" id="PF12710">
    <property type="entry name" value="HAD"/>
    <property type="match status" value="1"/>
</dbReference>
<dbReference type="PATRIC" id="fig|42234.21.peg.3997"/>
<evidence type="ECO:0000313" key="3">
    <source>
        <dbReference type="Proteomes" id="UP000037151"/>
    </source>
</evidence>
<protein>
    <recommendedName>
        <fullName evidence="4">Phosphoserine phosphatase</fullName>
    </recommendedName>
</protein>
<accession>A0A0L0K7A6</accession>
<dbReference type="Gene3D" id="3.40.50.1000">
    <property type="entry name" value="HAD superfamily/HAD-like"/>
    <property type="match status" value="1"/>
</dbReference>
<name>A0A0L0K7A6_9ACTN</name>
<evidence type="ECO:0000256" key="1">
    <source>
        <dbReference type="ARBA" id="ARBA00009184"/>
    </source>
</evidence>
<comment type="similarity">
    <text evidence="1">Belongs to the HAD-like hydrolase superfamily. SerB family.</text>
</comment>
<dbReference type="Gene3D" id="1.20.1440.100">
    <property type="entry name" value="SG protein - dephosphorylation function"/>
    <property type="match status" value="1"/>
</dbReference>
<proteinExistence type="inferred from homology"/>
<dbReference type="AlphaFoldDB" id="A0A0L0K7A6"/>
<dbReference type="RefSeq" id="WP_050371772.1">
    <property type="nucleotide sequence ID" value="NZ_KQ257821.1"/>
</dbReference>
<dbReference type="Proteomes" id="UP000037151">
    <property type="component" value="Unassembled WGS sequence"/>
</dbReference>
<dbReference type="OrthoDB" id="4338848at2"/>